<dbReference type="SUPFAM" id="SSF103247">
    <property type="entry name" value="TT1751-like"/>
    <property type="match status" value="1"/>
</dbReference>
<reference evidence="2 3" key="1">
    <citation type="submission" date="2024-05" db="EMBL/GenBank/DDBJ databases">
        <authorList>
            <person name="Jiang F."/>
        </authorList>
    </citation>
    <scope>NUCLEOTIDE SEQUENCE [LARGE SCALE GENOMIC DNA]</scope>
    <source>
        <strain evidence="2 3">LZ166</strain>
    </source>
</reference>
<gene>
    <name evidence="2" type="ORF">ABGN05_26710</name>
</gene>
<comment type="caution">
    <text evidence="2">The sequence shown here is derived from an EMBL/GenBank/DDBJ whole genome shotgun (WGS) entry which is preliminary data.</text>
</comment>
<dbReference type="EMBL" id="JBDPGJ010000008">
    <property type="protein sequence ID" value="MEX0409240.1"/>
    <property type="molecule type" value="Genomic_DNA"/>
</dbReference>
<dbReference type="InterPro" id="IPR035923">
    <property type="entry name" value="TT1751-like_sf"/>
</dbReference>
<feature type="signal peptide" evidence="1">
    <location>
        <begin position="1"/>
        <end position="21"/>
    </location>
</feature>
<keyword evidence="1" id="KW-0732">Signal</keyword>
<accession>A0ABV3SSG0</accession>
<evidence type="ECO:0000313" key="3">
    <source>
        <dbReference type="Proteomes" id="UP001556692"/>
    </source>
</evidence>
<dbReference type="RefSeq" id="WP_367957091.1">
    <property type="nucleotide sequence ID" value="NZ_JBDPGJ010000008.1"/>
</dbReference>
<sequence>MKRVLTGLVAALSLLCGAAFAAGDDVVTVETTNAYDDVAAAIENAIVNRGYVIDYRGHVGEMLQRTATDVGATKDLYSDAEFFAFCSAVLSRKVMEAEIGDIAYCPYVVFVYEAAAAPGKVTVGFRKLPPGGPRDEVNDLLTGIVEEAAEGF</sequence>
<protein>
    <submittedName>
        <fullName evidence="2">DUF302 domain-containing protein</fullName>
    </submittedName>
</protein>
<keyword evidence="3" id="KW-1185">Reference proteome</keyword>
<proteinExistence type="predicted"/>
<evidence type="ECO:0000256" key="1">
    <source>
        <dbReference type="SAM" id="SignalP"/>
    </source>
</evidence>
<evidence type="ECO:0000313" key="2">
    <source>
        <dbReference type="EMBL" id="MEX0409240.1"/>
    </source>
</evidence>
<name>A0ABV3SSG0_9HYPH</name>
<dbReference type="Gene3D" id="3.30.310.70">
    <property type="entry name" value="TT1751-like domain"/>
    <property type="match status" value="1"/>
</dbReference>
<organism evidence="2 3">
    <name type="scientific">Aquibium pacificus</name>
    <dbReference type="NCBI Taxonomy" id="3153579"/>
    <lineage>
        <taxon>Bacteria</taxon>
        <taxon>Pseudomonadati</taxon>
        <taxon>Pseudomonadota</taxon>
        <taxon>Alphaproteobacteria</taxon>
        <taxon>Hyphomicrobiales</taxon>
        <taxon>Phyllobacteriaceae</taxon>
        <taxon>Aquibium</taxon>
    </lineage>
</organism>
<feature type="chain" id="PRO_5045218553" evidence="1">
    <location>
        <begin position="22"/>
        <end position="152"/>
    </location>
</feature>
<dbReference type="Proteomes" id="UP001556692">
    <property type="component" value="Unassembled WGS sequence"/>
</dbReference>